<evidence type="ECO:0000313" key="2">
    <source>
        <dbReference type="EMBL" id="MDG5754813.1"/>
    </source>
</evidence>
<evidence type="ECO:0008006" key="4">
    <source>
        <dbReference type="Google" id="ProtNLM"/>
    </source>
</evidence>
<proteinExistence type="predicted"/>
<evidence type="ECO:0000256" key="1">
    <source>
        <dbReference type="SAM" id="Phobius"/>
    </source>
</evidence>
<feature type="transmembrane region" description="Helical" evidence="1">
    <location>
        <begin position="6"/>
        <end position="33"/>
    </location>
</feature>
<comment type="caution">
    <text evidence="2">The sequence shown here is derived from an EMBL/GenBank/DDBJ whole genome shotgun (WGS) entry which is preliminary data.</text>
</comment>
<dbReference type="RefSeq" id="WP_278018443.1">
    <property type="nucleotide sequence ID" value="NZ_JARRRY010000013.1"/>
</dbReference>
<dbReference type="Proteomes" id="UP001218246">
    <property type="component" value="Unassembled WGS sequence"/>
</dbReference>
<keyword evidence="3" id="KW-1185">Reference proteome</keyword>
<dbReference type="EMBL" id="JARULN010000013">
    <property type="protein sequence ID" value="MDG5754813.1"/>
    <property type="molecule type" value="Genomic_DNA"/>
</dbReference>
<keyword evidence="1" id="KW-0472">Membrane</keyword>
<reference evidence="2 3" key="1">
    <citation type="submission" date="2023-04" db="EMBL/GenBank/DDBJ databases">
        <title>Ectobacillus antri isolated from activated sludge.</title>
        <authorList>
            <person name="Yan P."/>
            <person name="Liu X."/>
        </authorList>
    </citation>
    <scope>NUCLEOTIDE SEQUENCE [LARGE SCALE GENOMIC DNA]</scope>
    <source>
        <strain evidence="2 3">C18H</strain>
    </source>
</reference>
<keyword evidence="1" id="KW-1133">Transmembrane helix</keyword>
<keyword evidence="1" id="KW-0812">Transmembrane</keyword>
<name>A0ABT6H6F0_9BACI</name>
<evidence type="ECO:0000313" key="3">
    <source>
        <dbReference type="Proteomes" id="UP001218246"/>
    </source>
</evidence>
<gene>
    <name evidence="2" type="ORF">P6P90_12655</name>
</gene>
<organism evidence="2 3">
    <name type="scientific">Ectobacillus antri</name>
    <dbReference type="NCBI Taxonomy" id="2486280"/>
    <lineage>
        <taxon>Bacteria</taxon>
        <taxon>Bacillati</taxon>
        <taxon>Bacillota</taxon>
        <taxon>Bacilli</taxon>
        <taxon>Bacillales</taxon>
        <taxon>Bacillaceae</taxon>
        <taxon>Ectobacillus</taxon>
    </lineage>
</organism>
<protein>
    <recommendedName>
        <fullName evidence="4">DUF4083 domain-containing protein</fullName>
    </recommendedName>
</protein>
<accession>A0ABT6H6F0</accession>
<sequence>MESMPWGTIIYQIVIFAMLIAIPIAFVWLILFVKNYKGRVHKLEQRIAVLEEKNKQ</sequence>